<dbReference type="InterPro" id="IPR012966">
    <property type="entry name" value="AHD"/>
</dbReference>
<feature type="compositionally biased region" description="Low complexity" evidence="1">
    <location>
        <begin position="1543"/>
        <end position="1573"/>
    </location>
</feature>
<dbReference type="Proteomes" id="UP001432322">
    <property type="component" value="Unassembled WGS sequence"/>
</dbReference>
<feature type="region of interest" description="Disordered" evidence="1">
    <location>
        <begin position="259"/>
        <end position="306"/>
    </location>
</feature>
<feature type="compositionally biased region" description="Basic and acidic residues" evidence="1">
    <location>
        <begin position="1394"/>
        <end position="1404"/>
    </location>
</feature>
<feature type="compositionally biased region" description="Low complexity" evidence="1">
    <location>
        <begin position="631"/>
        <end position="650"/>
    </location>
</feature>
<dbReference type="Gene3D" id="2.30.29.30">
    <property type="entry name" value="Pleckstrin-homology domain (PH domain)/Phosphotyrosine-binding domain (PTB)"/>
    <property type="match status" value="1"/>
</dbReference>
<dbReference type="PANTHER" id="PTHR21538">
    <property type="entry name" value="ANILLIN/RHOTEKIN RTKN"/>
    <property type="match status" value="1"/>
</dbReference>
<sequence>EWGEEERQMINEADDEWRRSGGVGEYVNEGYGQHRFTLGSTASMASHNGAAAPSVGQRSFHASRMSMRSHVGVDENDDGFGGRLQRDQLGGSSAPIPAVRLSRASLNQPNVDWNYNSMGSLNGGERREEQQPMQTPPSHHASKMSLRSLRNEMTHDPAFTAAVSHTSLRPHNEAPRDRRFSSRSTQDAAEWGETVGEEVFHSGYGDEYDGMMSRGQSHRSLVRRRHTSPRLQTYLYSTRSSKAGEQTEENLLQAMINRSREPSLGSLGDRPFIPSKDGWKSSAHSVHDDQQRRSRRHSRSSSVHLVGGGIDLRDEVIIPIGVPQPKPRSRSASVASRRSYEGVVFADQPELYSHPDDRFGDKSIDGVPFRRTNEHEKTPQPTSKRGSRVYKQFDSDEEIRALASSASVSRTSVIDNTPPNSVGCTTPKARNSHESYLGTAEISMPSPSPFNQTQFQWDEYEALKEKQARACSATSFLPFSPSSDRAESATQTGETIARAAGQRFALHYGGEEPFSTLSAKPKRQSGASMGLEAGDSAYSIAPPPPSCSPPHEDEAACVLQHHQPMGDLKREQERKEYMRQQQLQQQHYEMYDHGDDGRMGGTRKSSSHSSARFAPLPSYDMSYVQQHEARSMASSSKTVTTSTSTASSSTLKSSHQQLQFHSAASAASSYVDHLRPAQPCMGELNVTGGDAAAARAAPSMERTTSGGYYTPEMEQALFSPSKGTVAQKAAAFQQKEETERIASRPQEYKPVFQQYHQLHLQHPQQPQHQSLQQPLVGRQVPINVLRGDEVVVPVAVYEQPKVVNVEIKRATSSVTSRPMQQSGYVHIERPKMNNSFERNNHPAAAVLNNMLSARAASPNSSRSDEREQTGLMRQPSSVGGTTGGGYIPTQSRVSAYIPPPPPAGVPIAMTSPTSAYQRSIRPLRSEDATFHYEMKHDLGSQQQKMRDDEEISKDEQSVLSRVGAMRADLSPKSEVNVGGRQPMRSREAEKAYSNYHEKKSVGVPAVSITSAPKPFTPPSPYRSVALGQQQQVYGAFRVQQLQQAPMKNPPTQPSGAAMREETEEERRSAAPPPIDHNKYTGSTIRRAIPHRGHIRNLAAAFDTIQTKADREVTVIEPQNSSVLQRRASTAATVSTVGGKRGGEGSMSSVTSSARGFAPASDAARSGELQQMQHGDGQGVRYRVPVQQQTTTTTTGSSTMQQQEYETRMSGYDERSIHEWQAANELQQQRQLQHVQQRETKEEEEEQQWMHRRSEEELYVDSESDRPTSIHSGGVPRGIMPPHMLRTSTPLAGVKNDPRSLARALERIPSIRGDDTIGRGRSENRGGVGVRNGGVRALASRFEKAAEEETERARAASMTPRLRRKQESRRMEGEESEDRREAAARRLSRGVGGMERLEREREKRRSQSAHVGLRKRRSSSTSDSGEESVMRDMEAVEKMAREEILRREREEMRMRKEKKMEKNDGVRRQSEEERKIDEMFHGLSSHESVGDRGTVASSRGTISGAESLGVERREMIQQQHMQHVQQSYHYQQHHERHEQHHHYQTQQTHVQPLGHLQQSSLPPMSSLPSQLAPPVSSHHSTALPPQSLQQEGKTANGNYLAAHLHPIGANGELEHGVMRRESTQTMHTTNTQSSAATGLVYSPSVYRETGRALRGGDVSSLHNGTALQLPVENGGRAATIGGGVTQFTNPMVLTTASSPHFSPVNIRGPETAGQRVATYESRDGKNPVRVPSRQVRPYALATSTPMGTVHTSARGINGIMAEDGTVIPPETVEDDSFLSTISNESRASTLGGLRSPANQAEYKKQISRLTTIQSMEEEKISITSKALAHARKKQNPTNELHAQRTILLARLRVAALKRELQRLNALAIVRNPPPPVSKNVLGAMDISNITLHLNRNLCARPTDGGSCSFGFIVVLKCGVEVETTAPVCIMVGQRPAGLKVVHFPEHLRFSNLPVDFTIRLEVYVMKLREPKEESCTSAFALKARNLLVPGTRRAAITAGPGGSSGSGGSPSASSGELPVGELVRCGHTALDRDSVGSMRLYLDAPEYPLEGTIELASRCSRLPSSVEIDLRGFLTMYKVVGGYGSWVRYWAVLRRGVINFWKYPDDEQLDRGGPVASADLSKCTDGEIVCASREICTRQFAFSIDMLVATTPSIVEKKRVLLAADTREQLKAWLAALNETLSAIRA</sequence>
<dbReference type="PROSITE" id="PS50003">
    <property type="entry name" value="PH_DOMAIN"/>
    <property type="match status" value="1"/>
</dbReference>
<feature type="region of interest" description="Disordered" evidence="1">
    <location>
        <begin position="351"/>
        <end position="392"/>
    </location>
</feature>
<dbReference type="SMART" id="SM00233">
    <property type="entry name" value="PH"/>
    <property type="match status" value="1"/>
</dbReference>
<dbReference type="InterPro" id="IPR001849">
    <property type="entry name" value="PH_domain"/>
</dbReference>
<feature type="compositionally biased region" description="Low complexity" evidence="1">
    <location>
        <begin position="1186"/>
        <end position="1202"/>
    </location>
</feature>
<dbReference type="CDD" id="cd01263">
    <property type="entry name" value="PH_anillin"/>
    <property type="match status" value="1"/>
</dbReference>
<evidence type="ECO:0000313" key="3">
    <source>
        <dbReference type="EMBL" id="GMT10964.1"/>
    </source>
</evidence>
<feature type="region of interest" description="Disordered" evidence="1">
    <location>
        <begin position="1231"/>
        <end position="1281"/>
    </location>
</feature>
<evidence type="ECO:0000259" key="2">
    <source>
        <dbReference type="PROSITE" id="PS50003"/>
    </source>
</evidence>
<feature type="region of interest" description="Disordered" evidence="1">
    <location>
        <begin position="627"/>
        <end position="650"/>
    </location>
</feature>
<reference evidence="3" key="1">
    <citation type="submission" date="2023-10" db="EMBL/GenBank/DDBJ databases">
        <title>Genome assembly of Pristionchus species.</title>
        <authorList>
            <person name="Yoshida K."/>
            <person name="Sommer R.J."/>
        </authorList>
    </citation>
    <scope>NUCLEOTIDE SEQUENCE</scope>
    <source>
        <strain evidence="3">RS5133</strain>
    </source>
</reference>
<feature type="domain" description="PH" evidence="2">
    <location>
        <begin position="2066"/>
        <end position="2181"/>
    </location>
</feature>
<feature type="compositionally biased region" description="Basic residues" evidence="1">
    <location>
        <begin position="216"/>
        <end position="228"/>
    </location>
</feature>
<feature type="compositionally biased region" description="Polar residues" evidence="1">
    <location>
        <begin position="229"/>
        <end position="244"/>
    </location>
</feature>
<feature type="region of interest" description="Disordered" evidence="1">
    <location>
        <begin position="1133"/>
        <end position="1211"/>
    </location>
</feature>
<dbReference type="InterPro" id="IPR051364">
    <property type="entry name" value="Cytokinesis/Rho-signaling"/>
</dbReference>
<comment type="caution">
    <text evidence="3">The sequence shown here is derived from an EMBL/GenBank/DDBJ whole genome shotgun (WGS) entry which is preliminary data.</text>
</comment>
<feature type="region of interest" description="Disordered" evidence="1">
    <location>
        <begin position="591"/>
        <end position="614"/>
    </location>
</feature>
<feature type="region of interest" description="Disordered" evidence="1">
    <location>
        <begin position="1"/>
        <end position="22"/>
    </location>
</feature>
<dbReference type="GO" id="GO:0031106">
    <property type="term" value="P:septin ring organization"/>
    <property type="evidence" value="ECO:0007669"/>
    <property type="project" value="TreeGrafter"/>
</dbReference>
<feature type="region of interest" description="Disordered" evidence="1">
    <location>
        <begin position="208"/>
        <end position="246"/>
    </location>
</feature>
<evidence type="ECO:0000256" key="1">
    <source>
        <dbReference type="SAM" id="MobiDB-lite"/>
    </source>
</evidence>
<dbReference type="InterPro" id="IPR011993">
    <property type="entry name" value="PH-like_dom_sf"/>
</dbReference>
<dbReference type="GO" id="GO:0000281">
    <property type="term" value="P:mitotic cytokinesis"/>
    <property type="evidence" value="ECO:0007669"/>
    <property type="project" value="TreeGrafter"/>
</dbReference>
<accession>A0AAV5UX94</accession>
<dbReference type="Pfam" id="PF00169">
    <property type="entry name" value="PH"/>
    <property type="match status" value="1"/>
</dbReference>
<evidence type="ECO:0000313" key="4">
    <source>
        <dbReference type="Proteomes" id="UP001432322"/>
    </source>
</evidence>
<feature type="region of interest" description="Disordered" evidence="1">
    <location>
        <begin position="854"/>
        <end position="884"/>
    </location>
</feature>
<feature type="compositionally biased region" description="Basic and acidic residues" evidence="1">
    <location>
        <begin position="1058"/>
        <end position="1068"/>
    </location>
</feature>
<feature type="region of interest" description="Disordered" evidence="1">
    <location>
        <begin position="113"/>
        <end position="142"/>
    </location>
</feature>
<feature type="region of interest" description="Disordered" evidence="1">
    <location>
        <begin position="162"/>
        <end position="196"/>
    </location>
</feature>
<feature type="compositionally biased region" description="Basic and acidic residues" evidence="1">
    <location>
        <begin position="353"/>
        <end position="364"/>
    </location>
</feature>
<feature type="region of interest" description="Disordered" evidence="1">
    <location>
        <begin position="71"/>
        <end position="95"/>
    </location>
</feature>
<dbReference type="InterPro" id="IPR037840">
    <property type="entry name" value="PH_Anillin"/>
</dbReference>
<feature type="compositionally biased region" description="Basic and acidic residues" evidence="1">
    <location>
        <begin position="1367"/>
        <end position="1383"/>
    </location>
</feature>
<dbReference type="Pfam" id="PF08174">
    <property type="entry name" value="Anillin"/>
    <property type="match status" value="1"/>
</dbReference>
<dbReference type="GO" id="GO:0005826">
    <property type="term" value="C:actomyosin contractile ring"/>
    <property type="evidence" value="ECO:0007669"/>
    <property type="project" value="TreeGrafter"/>
</dbReference>
<feature type="region of interest" description="Disordered" evidence="1">
    <location>
        <begin position="1346"/>
        <end position="1431"/>
    </location>
</feature>
<dbReference type="GO" id="GO:0000915">
    <property type="term" value="P:actomyosin contractile ring assembly"/>
    <property type="evidence" value="ECO:0007669"/>
    <property type="project" value="TreeGrafter"/>
</dbReference>
<feature type="compositionally biased region" description="Basic and acidic residues" evidence="1">
    <location>
        <begin position="170"/>
        <end position="180"/>
    </location>
</feature>
<feature type="non-terminal residue" evidence="3">
    <location>
        <position position="1"/>
    </location>
</feature>
<dbReference type="PANTHER" id="PTHR21538:SF23">
    <property type="entry name" value="ANILLIN"/>
    <property type="match status" value="1"/>
</dbReference>
<feature type="region of interest" description="Disordered" evidence="1">
    <location>
        <begin position="1516"/>
        <end position="1591"/>
    </location>
</feature>
<dbReference type="SUPFAM" id="SSF50729">
    <property type="entry name" value="PH domain-like"/>
    <property type="match status" value="1"/>
</dbReference>
<feature type="region of interest" description="Disordered" evidence="1">
    <location>
        <begin position="1452"/>
        <end position="1471"/>
    </location>
</feature>
<name>A0AAV5UX94_9BILA</name>
<feature type="region of interest" description="Disordered" evidence="1">
    <location>
        <begin position="1311"/>
        <end position="1331"/>
    </location>
</feature>
<keyword evidence="4" id="KW-1185">Reference proteome</keyword>
<proteinExistence type="predicted"/>
<organism evidence="3 4">
    <name type="scientific">Pristionchus fissidentatus</name>
    <dbReference type="NCBI Taxonomy" id="1538716"/>
    <lineage>
        <taxon>Eukaryota</taxon>
        <taxon>Metazoa</taxon>
        <taxon>Ecdysozoa</taxon>
        <taxon>Nematoda</taxon>
        <taxon>Chromadorea</taxon>
        <taxon>Rhabditida</taxon>
        <taxon>Rhabditina</taxon>
        <taxon>Diplogasteromorpha</taxon>
        <taxon>Diplogasteroidea</taxon>
        <taxon>Neodiplogasteridae</taxon>
        <taxon>Pristionchus</taxon>
    </lineage>
</organism>
<protein>
    <recommendedName>
        <fullName evidence="2">PH domain-containing protein</fullName>
    </recommendedName>
</protein>
<feature type="compositionally biased region" description="Basic and acidic residues" evidence="1">
    <location>
        <begin position="1311"/>
        <end position="1323"/>
    </location>
</feature>
<feature type="compositionally biased region" description="Low complexity" evidence="1">
    <location>
        <begin position="1516"/>
        <end position="1529"/>
    </location>
</feature>
<dbReference type="EMBL" id="BTSY01000001">
    <property type="protein sequence ID" value="GMT10964.1"/>
    <property type="molecule type" value="Genomic_DNA"/>
</dbReference>
<feature type="region of interest" description="Disordered" evidence="1">
    <location>
        <begin position="1043"/>
        <end position="1080"/>
    </location>
</feature>
<feature type="compositionally biased region" description="Polar residues" evidence="1">
    <location>
        <begin position="1576"/>
        <end position="1591"/>
    </location>
</feature>
<feature type="region of interest" description="Disordered" evidence="1">
    <location>
        <begin position="512"/>
        <end position="552"/>
    </location>
</feature>
<gene>
    <name evidence="3" type="ORF">PFISCL1PPCAC_2261</name>
</gene>
<feature type="compositionally biased region" description="Basic residues" evidence="1">
    <location>
        <begin position="1405"/>
        <end position="1417"/>
    </location>
</feature>